<evidence type="ECO:0000313" key="3">
    <source>
        <dbReference type="EMBL" id="SET87993.1"/>
    </source>
</evidence>
<evidence type="ECO:0000313" key="4">
    <source>
        <dbReference type="Proteomes" id="UP000199181"/>
    </source>
</evidence>
<name>A0A1I0HXQ0_9BACT</name>
<dbReference type="AlphaFoldDB" id="A0A1I0HXQ0"/>
<organism evidence="3 4">
    <name type="scientific">Stigmatella erecta</name>
    <dbReference type="NCBI Taxonomy" id="83460"/>
    <lineage>
        <taxon>Bacteria</taxon>
        <taxon>Pseudomonadati</taxon>
        <taxon>Myxococcota</taxon>
        <taxon>Myxococcia</taxon>
        <taxon>Myxococcales</taxon>
        <taxon>Cystobacterineae</taxon>
        <taxon>Archangiaceae</taxon>
        <taxon>Stigmatella</taxon>
    </lineage>
</organism>
<evidence type="ECO:0000256" key="1">
    <source>
        <dbReference type="SAM" id="MobiDB-lite"/>
    </source>
</evidence>
<keyword evidence="4" id="KW-1185">Reference proteome</keyword>
<gene>
    <name evidence="3" type="ORF">SAMN05443639_105138</name>
</gene>
<feature type="compositionally biased region" description="Pro residues" evidence="1">
    <location>
        <begin position="26"/>
        <end position="50"/>
    </location>
</feature>
<dbReference type="Proteomes" id="UP000199181">
    <property type="component" value="Unassembled WGS sequence"/>
</dbReference>
<dbReference type="PROSITE" id="PS51257">
    <property type="entry name" value="PROKAR_LIPOPROTEIN"/>
    <property type="match status" value="1"/>
</dbReference>
<feature type="signal peptide" evidence="2">
    <location>
        <begin position="1"/>
        <end position="17"/>
    </location>
</feature>
<protein>
    <submittedName>
        <fullName evidence="3">Uncharacterized protein</fullName>
    </submittedName>
</protein>
<accession>A0A1I0HXQ0</accession>
<sequence length="382" mass="40311">MPLLRWNRALLALLALAACKKEAPAAAPPPSPAPPPAGEARPAPPPPAAPAPAEAPAAAATMAYLAPQDPERCDWVRRTLPQGEPTVLFTFNAPCDRSMVSWSPDAKEGLIFTWPSGEGEVPRAWRVDFAAHSGKPLDLKGLPGAGGAGDQDKPSIDQIGFDAQGRPVAILSDVYVSRKPKKGPGGKAFLTFEKDRYPVEEGEGMPGLALAYRLEDGGWKRIETKASTFDSDISVGTDALDAVKTLSSLVKASPSRDMPGDTVPEGDVAKLNAAFPGLDESGEWRAMPTPGGTLYYRGEQGGEFLYPSPPVGFEQNGKLVALDGLLSKNGDFLDLRLEGGFLLVGVHANARAAQVWDTRTKALLLTAEDAVAAAFWPQAGTP</sequence>
<feature type="chain" id="PRO_5011778193" evidence="2">
    <location>
        <begin position="18"/>
        <end position="382"/>
    </location>
</feature>
<dbReference type="RefSeq" id="WP_177233595.1">
    <property type="nucleotide sequence ID" value="NZ_FOIJ01000005.1"/>
</dbReference>
<dbReference type="EMBL" id="FOIJ01000005">
    <property type="protein sequence ID" value="SET87993.1"/>
    <property type="molecule type" value="Genomic_DNA"/>
</dbReference>
<feature type="region of interest" description="Disordered" evidence="1">
    <location>
        <begin position="23"/>
        <end position="56"/>
    </location>
</feature>
<proteinExistence type="predicted"/>
<keyword evidence="2" id="KW-0732">Signal</keyword>
<evidence type="ECO:0000256" key="2">
    <source>
        <dbReference type="SAM" id="SignalP"/>
    </source>
</evidence>
<reference evidence="4" key="1">
    <citation type="submission" date="2016-10" db="EMBL/GenBank/DDBJ databases">
        <authorList>
            <person name="Varghese N."/>
            <person name="Submissions S."/>
        </authorList>
    </citation>
    <scope>NUCLEOTIDE SEQUENCE [LARGE SCALE GENOMIC DNA]</scope>
    <source>
        <strain evidence="4">DSM 16858</strain>
    </source>
</reference>